<evidence type="ECO:0000313" key="9">
    <source>
        <dbReference type="Proteomes" id="UP000054567"/>
    </source>
</evidence>
<dbReference type="VEuPathDB" id="FungiDB:CPAG_08187"/>
<organism evidence="8 9">
    <name type="scientific">Coccidioides posadasii RMSCC 3488</name>
    <dbReference type="NCBI Taxonomy" id="454284"/>
    <lineage>
        <taxon>Eukaryota</taxon>
        <taxon>Fungi</taxon>
        <taxon>Dikarya</taxon>
        <taxon>Ascomycota</taxon>
        <taxon>Pezizomycotina</taxon>
        <taxon>Eurotiomycetes</taxon>
        <taxon>Eurotiomycetidae</taxon>
        <taxon>Onygenales</taxon>
        <taxon>Onygenaceae</taxon>
        <taxon>Coccidioides</taxon>
    </lineage>
</organism>
<dbReference type="GO" id="GO:0005737">
    <property type="term" value="C:cytoplasm"/>
    <property type="evidence" value="ECO:0007669"/>
    <property type="project" value="UniProtKB-SubCell"/>
</dbReference>
<evidence type="ECO:0000256" key="2">
    <source>
        <dbReference type="ARBA" id="ARBA00004496"/>
    </source>
</evidence>
<evidence type="ECO:0008006" key="10">
    <source>
        <dbReference type="Google" id="ProtNLM"/>
    </source>
</evidence>
<dbReference type="PANTHER" id="PTHR28280">
    <property type="entry name" value="SHUTTLING PRE-60S FACTOR ECM1"/>
    <property type="match status" value="1"/>
</dbReference>
<keyword evidence="5" id="KW-0690">Ribosome biogenesis</keyword>
<evidence type="ECO:0000256" key="1">
    <source>
        <dbReference type="ARBA" id="ARBA00004123"/>
    </source>
</evidence>
<evidence type="ECO:0000256" key="7">
    <source>
        <dbReference type="SAM" id="MobiDB-lite"/>
    </source>
</evidence>
<reference evidence="9" key="2">
    <citation type="journal article" date="2009" name="Genome Res.">
        <title>Comparative genomic analyses of the human fungal pathogens Coccidioides and their relatives.</title>
        <authorList>
            <person name="Sharpton T.J."/>
            <person name="Stajich J.E."/>
            <person name="Rounsley S.D."/>
            <person name="Gardner M.J."/>
            <person name="Wortman J.R."/>
            <person name="Jordar V.S."/>
            <person name="Maiti R."/>
            <person name="Kodira C.D."/>
            <person name="Neafsey D.E."/>
            <person name="Zeng Q."/>
            <person name="Hung C.-Y."/>
            <person name="McMahan C."/>
            <person name="Muszewska A."/>
            <person name="Grynberg M."/>
            <person name="Mandel M.A."/>
            <person name="Kellner E.M."/>
            <person name="Barker B.M."/>
            <person name="Galgiani J.N."/>
            <person name="Orbach M.J."/>
            <person name="Kirkland T.N."/>
            <person name="Cole G.T."/>
            <person name="Henn M.R."/>
            <person name="Birren B.W."/>
            <person name="Taylor J.W."/>
        </authorList>
    </citation>
    <scope>NUCLEOTIDE SEQUENCE [LARGE SCALE GENOMIC DNA]</scope>
    <source>
        <strain evidence="9">RMSCC 3488</strain>
    </source>
</reference>
<evidence type="ECO:0000256" key="6">
    <source>
        <dbReference type="ARBA" id="ARBA00023242"/>
    </source>
</evidence>
<dbReference type="EMBL" id="DS268113">
    <property type="protein sequence ID" value="KMM71888.1"/>
    <property type="molecule type" value="Genomic_DNA"/>
</dbReference>
<keyword evidence="3" id="KW-0813">Transport</keyword>
<reference evidence="9" key="3">
    <citation type="journal article" date="2010" name="Genome Res.">
        <title>Population genomic sequencing of Coccidioides fungi reveals recent hybridization and transposon control.</title>
        <authorList>
            <person name="Neafsey D.E."/>
            <person name="Barker B.M."/>
            <person name="Sharpton T.J."/>
            <person name="Stajich J.E."/>
            <person name="Park D.J."/>
            <person name="Whiston E."/>
            <person name="Hung C.-Y."/>
            <person name="McMahan C."/>
            <person name="White J."/>
            <person name="Sykes S."/>
            <person name="Heiman D."/>
            <person name="Young S."/>
            <person name="Zeng Q."/>
            <person name="Abouelleil A."/>
            <person name="Aftuck L."/>
            <person name="Bessette D."/>
            <person name="Brown A."/>
            <person name="FitzGerald M."/>
            <person name="Lui A."/>
            <person name="Macdonald J.P."/>
            <person name="Priest M."/>
            <person name="Orbach M.J."/>
            <person name="Galgiani J.N."/>
            <person name="Kirkland T.N."/>
            <person name="Cole G.T."/>
            <person name="Birren B.W."/>
            <person name="Henn M.R."/>
            <person name="Taylor J.W."/>
            <person name="Rounsley S.D."/>
        </authorList>
    </citation>
    <scope>NUCLEOTIDE SEQUENCE [LARGE SCALE GENOMIC DNA]</scope>
    <source>
        <strain evidence="9">RMSCC 3488</strain>
    </source>
</reference>
<feature type="region of interest" description="Disordered" evidence="7">
    <location>
        <begin position="54"/>
        <end position="74"/>
    </location>
</feature>
<evidence type="ECO:0000313" key="8">
    <source>
        <dbReference type="EMBL" id="KMM71888.1"/>
    </source>
</evidence>
<evidence type="ECO:0000256" key="5">
    <source>
        <dbReference type="ARBA" id="ARBA00022517"/>
    </source>
</evidence>
<evidence type="ECO:0000256" key="4">
    <source>
        <dbReference type="ARBA" id="ARBA00022490"/>
    </source>
</evidence>
<dbReference type="AlphaFoldDB" id="A0A0J6FNC6"/>
<feature type="compositionally biased region" description="Basic residues" evidence="7">
    <location>
        <begin position="59"/>
        <end position="71"/>
    </location>
</feature>
<feature type="compositionally biased region" description="Acidic residues" evidence="7">
    <location>
        <begin position="164"/>
        <end position="173"/>
    </location>
</feature>
<dbReference type="InterPro" id="IPR022784">
    <property type="entry name" value="Ribosome_bgen_Alb1"/>
</dbReference>
<reference evidence="8 9" key="1">
    <citation type="submission" date="2007-06" db="EMBL/GenBank/DDBJ databases">
        <title>The Genome Sequence of Coccidioides posadasii RMSCC_3488.</title>
        <authorList>
            <consortium name="Coccidioides Genome Resources Consortium"/>
            <consortium name="The Broad Institute Genome Sequencing Platform"/>
            <person name="Henn M.R."/>
            <person name="Sykes S."/>
            <person name="Young S."/>
            <person name="Jaffe D."/>
            <person name="Berlin A."/>
            <person name="Alvarez P."/>
            <person name="Butler J."/>
            <person name="Gnerre S."/>
            <person name="Grabherr M."/>
            <person name="Mauceli E."/>
            <person name="Brockman W."/>
            <person name="Kodira C."/>
            <person name="Alvarado L."/>
            <person name="Zeng Q."/>
            <person name="Crawford M."/>
            <person name="Antoine C."/>
            <person name="Devon K."/>
            <person name="Galgiani J."/>
            <person name="Orsborn K."/>
            <person name="Lewis M.L."/>
            <person name="Nusbaum C."/>
            <person name="Galagan J."/>
            <person name="Birren B."/>
        </authorList>
    </citation>
    <scope>NUCLEOTIDE SEQUENCE [LARGE SCALE GENOMIC DNA]</scope>
    <source>
        <strain evidence="8 9">RMSCC 3488</strain>
    </source>
</reference>
<protein>
    <recommendedName>
        <fullName evidence="10">Ribosome biogenesis protein Alb1</fullName>
    </recommendedName>
</protein>
<dbReference type="GO" id="GO:0030687">
    <property type="term" value="C:preribosome, large subunit precursor"/>
    <property type="evidence" value="ECO:0007669"/>
    <property type="project" value="TreeGrafter"/>
</dbReference>
<feature type="region of interest" description="Disordered" evidence="7">
    <location>
        <begin position="119"/>
        <end position="173"/>
    </location>
</feature>
<dbReference type="GO" id="GO:0005730">
    <property type="term" value="C:nucleolus"/>
    <property type="evidence" value="ECO:0007669"/>
    <property type="project" value="TreeGrafter"/>
</dbReference>
<dbReference type="Proteomes" id="UP000054567">
    <property type="component" value="Unassembled WGS sequence"/>
</dbReference>
<name>A0A0J6FNC6_COCPO</name>
<feature type="compositionally biased region" description="Polar residues" evidence="7">
    <location>
        <begin position="148"/>
        <end position="163"/>
    </location>
</feature>
<dbReference type="PANTHER" id="PTHR28280:SF1">
    <property type="entry name" value="SHUTTLING PRE-60S FACTOR ECM1"/>
    <property type="match status" value="1"/>
</dbReference>
<feature type="compositionally biased region" description="Basic residues" evidence="7">
    <location>
        <begin position="1"/>
        <end position="18"/>
    </location>
</feature>
<keyword evidence="6" id="KW-0539">Nucleus</keyword>
<proteinExistence type="predicted"/>
<accession>A0A0J6FNC6</accession>
<feature type="compositionally biased region" description="Basic and acidic residues" evidence="7">
    <location>
        <begin position="19"/>
        <end position="30"/>
    </location>
</feature>
<evidence type="ECO:0000256" key="3">
    <source>
        <dbReference type="ARBA" id="ARBA00022448"/>
    </source>
</evidence>
<dbReference type="InterPro" id="IPR053278">
    <property type="entry name" value="Pre-60S_factor_ECM1"/>
</dbReference>
<comment type="subcellular location">
    <subcellularLocation>
        <location evidence="2">Cytoplasm</location>
    </subcellularLocation>
    <subcellularLocation>
        <location evidence="1">Nucleus</location>
    </subcellularLocation>
</comment>
<dbReference type="GO" id="GO:0000055">
    <property type="term" value="P:ribosomal large subunit export from nucleus"/>
    <property type="evidence" value="ECO:0007669"/>
    <property type="project" value="TreeGrafter"/>
</dbReference>
<feature type="region of interest" description="Disordered" evidence="7">
    <location>
        <begin position="1"/>
        <end position="30"/>
    </location>
</feature>
<dbReference type="Pfam" id="PF09135">
    <property type="entry name" value="Alb1"/>
    <property type="match status" value="1"/>
</dbReference>
<sequence>MKTPKLKSNRTKSVRSRAARRDASPSVDVDKSIASLPRAERTVLTRPSVLGAQHVAGVSKKKQKRQTRAQRLRQEKGLERAEIVMDKTEKKVAKSMNRGKIVKARKATWDDLNKRGTNAYKILQDQGPDAMDTSDNERQPKQRKPAVSSVNPPQLAQPAQTEQFDFELDGEIT</sequence>
<gene>
    <name evidence="8" type="ORF">CPAG_08187</name>
</gene>
<keyword evidence="4" id="KW-0963">Cytoplasm</keyword>